<dbReference type="AlphaFoldDB" id="A0A644ZYD6"/>
<dbReference type="EMBL" id="VSSQ01009778">
    <property type="protein sequence ID" value="MPM42574.1"/>
    <property type="molecule type" value="Genomic_DNA"/>
</dbReference>
<sequence>MNKYRSGHTPAADSIEAVLYGDIIIHLNAFYRNTILLCHIRGVSEIHDIAAVILHNQ</sequence>
<accession>A0A644ZYD6</accession>
<evidence type="ECO:0000313" key="1">
    <source>
        <dbReference type="EMBL" id="MPM42574.1"/>
    </source>
</evidence>
<protein>
    <submittedName>
        <fullName evidence="1">Uncharacterized protein</fullName>
    </submittedName>
</protein>
<proteinExistence type="predicted"/>
<organism evidence="1">
    <name type="scientific">bioreactor metagenome</name>
    <dbReference type="NCBI Taxonomy" id="1076179"/>
    <lineage>
        <taxon>unclassified sequences</taxon>
        <taxon>metagenomes</taxon>
        <taxon>ecological metagenomes</taxon>
    </lineage>
</organism>
<reference evidence="1" key="1">
    <citation type="submission" date="2019-08" db="EMBL/GenBank/DDBJ databases">
        <authorList>
            <person name="Kucharzyk K."/>
            <person name="Murdoch R.W."/>
            <person name="Higgins S."/>
            <person name="Loffler F."/>
        </authorList>
    </citation>
    <scope>NUCLEOTIDE SEQUENCE</scope>
</reference>
<gene>
    <name evidence="1" type="ORF">SDC9_89240</name>
</gene>
<name>A0A644ZYD6_9ZZZZ</name>
<comment type="caution">
    <text evidence="1">The sequence shown here is derived from an EMBL/GenBank/DDBJ whole genome shotgun (WGS) entry which is preliminary data.</text>
</comment>